<feature type="domain" description="UBC core" evidence="1">
    <location>
        <begin position="5"/>
        <end position="150"/>
    </location>
</feature>
<dbReference type="Pfam" id="PF00179">
    <property type="entry name" value="UQ_con"/>
    <property type="match status" value="1"/>
</dbReference>
<dbReference type="PROSITE" id="PS50127">
    <property type="entry name" value="UBC_2"/>
    <property type="match status" value="1"/>
</dbReference>
<feature type="non-terminal residue" evidence="2">
    <location>
        <position position="150"/>
    </location>
</feature>
<dbReference type="Proteomes" id="UP000001876">
    <property type="component" value="Unassembled WGS sequence"/>
</dbReference>
<dbReference type="AlphaFoldDB" id="C1N7C7"/>
<accession>C1N7C7</accession>
<sequence>MSKKTSKVRLQKEMRAFVQDPPPFIPRVHVNERNMLEWHLLMEGPHGTPFEDGWYVAKLKFPGEYPFKPPSIFMCTPNGRFATGTRLCLSMSDFHPESWNPGWSVATVAKGLLSFMLEDAVTTGAVVTTGVEQDARDVQGDVPGARGRGV</sequence>
<dbReference type="EMBL" id="GG663749">
    <property type="protein sequence ID" value="EEH52086.1"/>
    <property type="molecule type" value="Genomic_DNA"/>
</dbReference>
<reference evidence="2 3" key="1">
    <citation type="journal article" date="2009" name="Science">
        <title>Green evolution and dynamic adaptations revealed by genomes of the marine picoeukaryotes Micromonas.</title>
        <authorList>
            <person name="Worden A.Z."/>
            <person name="Lee J.H."/>
            <person name="Mock T."/>
            <person name="Rouze P."/>
            <person name="Simmons M.P."/>
            <person name="Aerts A.L."/>
            <person name="Allen A.E."/>
            <person name="Cuvelier M.L."/>
            <person name="Derelle E."/>
            <person name="Everett M.V."/>
            <person name="Foulon E."/>
            <person name="Grimwood J."/>
            <person name="Gundlach H."/>
            <person name="Henrissat B."/>
            <person name="Napoli C."/>
            <person name="McDonald S.M."/>
            <person name="Parker M.S."/>
            <person name="Rombauts S."/>
            <person name="Salamov A."/>
            <person name="Von Dassow P."/>
            <person name="Badger J.H."/>
            <person name="Coutinho P.M."/>
            <person name="Demir E."/>
            <person name="Dubchak I."/>
            <person name="Gentemann C."/>
            <person name="Eikrem W."/>
            <person name="Gready J.E."/>
            <person name="John U."/>
            <person name="Lanier W."/>
            <person name="Lindquist E.A."/>
            <person name="Lucas S."/>
            <person name="Mayer K.F."/>
            <person name="Moreau H."/>
            <person name="Not F."/>
            <person name="Otillar R."/>
            <person name="Panaud O."/>
            <person name="Pangilinan J."/>
            <person name="Paulsen I."/>
            <person name="Piegu B."/>
            <person name="Poliakov A."/>
            <person name="Robbens S."/>
            <person name="Schmutz J."/>
            <person name="Toulza E."/>
            <person name="Wyss T."/>
            <person name="Zelensky A."/>
            <person name="Zhou K."/>
            <person name="Armbrust E.V."/>
            <person name="Bhattacharya D."/>
            <person name="Goodenough U.W."/>
            <person name="Van de Peer Y."/>
            <person name="Grigoriev I.V."/>
        </authorList>
    </citation>
    <scope>NUCLEOTIDE SEQUENCE [LARGE SCALE GENOMIC DNA]</scope>
    <source>
        <strain evidence="2 3">CCMP1545</strain>
    </source>
</reference>
<dbReference type="OrthoDB" id="1158011at2759"/>
<dbReference type="SMART" id="SM00212">
    <property type="entry name" value="UBCc"/>
    <property type="match status" value="1"/>
</dbReference>
<dbReference type="RefSeq" id="XP_003063713.1">
    <property type="nucleotide sequence ID" value="XM_003063667.1"/>
</dbReference>
<dbReference type="GeneID" id="9689317"/>
<organism evidence="3">
    <name type="scientific">Micromonas pusilla (strain CCMP1545)</name>
    <name type="common">Picoplanktonic green alga</name>
    <dbReference type="NCBI Taxonomy" id="564608"/>
    <lineage>
        <taxon>Eukaryota</taxon>
        <taxon>Viridiplantae</taxon>
        <taxon>Chlorophyta</taxon>
        <taxon>Mamiellophyceae</taxon>
        <taxon>Mamiellales</taxon>
        <taxon>Mamiellaceae</taxon>
        <taxon>Micromonas</taxon>
    </lineage>
</organism>
<dbReference type="eggNOG" id="KOG0894">
    <property type="taxonomic scope" value="Eukaryota"/>
</dbReference>
<evidence type="ECO:0000313" key="2">
    <source>
        <dbReference type="EMBL" id="EEH52086.1"/>
    </source>
</evidence>
<dbReference type="InterPro" id="IPR016135">
    <property type="entry name" value="UBQ-conjugating_enzyme/RWD"/>
</dbReference>
<name>C1N7C7_MICPC</name>
<protein>
    <submittedName>
        <fullName evidence="2">Predicted protein</fullName>
    </submittedName>
</protein>
<dbReference type="OMA" id="FTNYHPE"/>
<dbReference type="KEGG" id="mpp:MICPUCDRAFT_30002"/>
<evidence type="ECO:0000313" key="3">
    <source>
        <dbReference type="Proteomes" id="UP000001876"/>
    </source>
</evidence>
<dbReference type="InterPro" id="IPR050113">
    <property type="entry name" value="Ub_conjugating_enzyme"/>
</dbReference>
<dbReference type="SUPFAM" id="SSF54495">
    <property type="entry name" value="UBC-like"/>
    <property type="match status" value="1"/>
</dbReference>
<dbReference type="CDD" id="cd23799">
    <property type="entry name" value="UBCc_UBE2J"/>
    <property type="match status" value="1"/>
</dbReference>
<dbReference type="InterPro" id="IPR000608">
    <property type="entry name" value="UBC"/>
</dbReference>
<proteinExistence type="predicted"/>
<dbReference type="Gene3D" id="3.10.110.10">
    <property type="entry name" value="Ubiquitin Conjugating Enzyme"/>
    <property type="match status" value="1"/>
</dbReference>
<dbReference type="STRING" id="564608.C1N7C7"/>
<evidence type="ECO:0000259" key="1">
    <source>
        <dbReference type="PROSITE" id="PS50127"/>
    </source>
</evidence>
<dbReference type="PANTHER" id="PTHR24067">
    <property type="entry name" value="UBIQUITIN-CONJUGATING ENZYME E2"/>
    <property type="match status" value="1"/>
</dbReference>
<gene>
    <name evidence="2" type="ORF">MICPUCDRAFT_30002</name>
</gene>
<keyword evidence="3" id="KW-1185">Reference proteome</keyword>